<dbReference type="HOGENOM" id="CLU_186065_0_0_4"/>
<accession>E4ZBP6</accession>
<reference evidence="1 2" key="1">
    <citation type="journal article" date="2010" name="BMC Genomics">
        <title>Independent evolution of the core and accessory gene sets in the genus Neisseria: insights gained from the genome of Neisseria lactamica isolate 020-06.</title>
        <authorList>
            <person name="Bennett J.S."/>
            <person name="Bentley S.D."/>
            <person name="Vernikos G.S."/>
            <person name="Quail M.A."/>
            <person name="Cherevach I."/>
            <person name="White B."/>
            <person name="Parkhill J."/>
            <person name="Maiden M.C."/>
        </authorList>
    </citation>
    <scope>NUCLEOTIDE SEQUENCE [LARGE SCALE GENOMIC DNA]</scope>
    <source>
        <strain evidence="1 2">020-06</strain>
    </source>
</reference>
<evidence type="ECO:0000313" key="2">
    <source>
        <dbReference type="Proteomes" id="UP000008723"/>
    </source>
</evidence>
<name>E4ZBP6_NEIL0</name>
<protein>
    <submittedName>
        <fullName evidence="1">Uncharacterized protein</fullName>
    </submittedName>
</protein>
<dbReference type="EMBL" id="FN995097">
    <property type="protein sequence ID" value="CBN86773.1"/>
    <property type="molecule type" value="Genomic_DNA"/>
</dbReference>
<dbReference type="KEGG" id="nla:NLA_5340"/>
<dbReference type="AlphaFoldDB" id="E4ZBP6"/>
<proteinExistence type="predicted"/>
<dbReference type="Proteomes" id="UP000008723">
    <property type="component" value="Chromosome"/>
</dbReference>
<sequence length="51" mass="6269">MANFLYPNEKMDWRNLDNLFNELVLEELQSSFMDWYPTIEEAINRHLKDFS</sequence>
<organism evidence="1 2">
    <name type="scientific">Neisseria lactamica (strain 020-06)</name>
    <dbReference type="NCBI Taxonomy" id="489653"/>
    <lineage>
        <taxon>Bacteria</taxon>
        <taxon>Pseudomonadati</taxon>
        <taxon>Pseudomonadota</taxon>
        <taxon>Betaproteobacteria</taxon>
        <taxon>Neisseriales</taxon>
        <taxon>Neisseriaceae</taxon>
        <taxon>Neisseria</taxon>
    </lineage>
</organism>
<evidence type="ECO:0000313" key="1">
    <source>
        <dbReference type="EMBL" id="CBN86773.1"/>
    </source>
</evidence>
<gene>
    <name evidence="1" type="ordered locus">NLA_5340</name>
</gene>